<evidence type="ECO:0000313" key="2">
    <source>
        <dbReference type="EMBL" id="MCP1110175.1"/>
    </source>
</evidence>
<dbReference type="Proteomes" id="UP001523565">
    <property type="component" value="Unassembled WGS sequence"/>
</dbReference>
<accession>A0ABT1EHJ6</accession>
<gene>
    <name evidence="2" type="ORF">NK118_07925</name>
</gene>
<dbReference type="SUPFAM" id="SSF53187">
    <property type="entry name" value="Zn-dependent exopeptidases"/>
    <property type="match status" value="1"/>
</dbReference>
<organism evidence="2 3">
    <name type="scientific">Ohessyouella blattaphilus</name>
    <dbReference type="NCBI Taxonomy" id="2949333"/>
    <lineage>
        <taxon>Bacteria</taxon>
        <taxon>Bacillati</taxon>
        <taxon>Bacillota</taxon>
        <taxon>Clostridia</taxon>
        <taxon>Lachnospirales</taxon>
        <taxon>Lachnospiraceae</taxon>
        <taxon>Ohessyouella</taxon>
    </lineage>
</organism>
<dbReference type="InterPro" id="IPR011650">
    <property type="entry name" value="Peptidase_M20_dimer"/>
</dbReference>
<dbReference type="InterPro" id="IPR036264">
    <property type="entry name" value="Bact_exopeptidase_dim_dom"/>
</dbReference>
<dbReference type="EMBL" id="JAMZFV010000010">
    <property type="protein sequence ID" value="MCP1110175.1"/>
    <property type="molecule type" value="Genomic_DNA"/>
</dbReference>
<name>A0ABT1EHJ6_9FIRM</name>
<reference evidence="2 3" key="1">
    <citation type="journal article" date="2022" name="Genome Biol. Evol.">
        <title>Host diet, physiology and behaviors set the stage for Lachnospiraceae cladogenesis.</title>
        <authorList>
            <person name="Vera-Ponce De Leon A."/>
            <person name="Schneider M."/>
            <person name="Jahnes B.C."/>
            <person name="Sadowski V."/>
            <person name="Camuy-Velez L.A."/>
            <person name="Duan J."/>
            <person name="Sabree Z.L."/>
        </authorList>
    </citation>
    <scope>NUCLEOTIDE SEQUENCE [LARGE SCALE GENOMIC DNA]</scope>
    <source>
        <strain evidence="2 3">PAL227</strain>
    </source>
</reference>
<feature type="domain" description="Peptidase M20 dimerisation" evidence="1">
    <location>
        <begin position="185"/>
        <end position="278"/>
    </location>
</feature>
<evidence type="ECO:0000259" key="1">
    <source>
        <dbReference type="Pfam" id="PF07687"/>
    </source>
</evidence>
<dbReference type="CDD" id="cd03886">
    <property type="entry name" value="M20_Acy1"/>
    <property type="match status" value="1"/>
</dbReference>
<dbReference type="InterPro" id="IPR017439">
    <property type="entry name" value="Amidohydrolase"/>
</dbReference>
<protein>
    <submittedName>
        <fullName evidence="2">M20 family metallopeptidase</fullName>
    </submittedName>
</protein>
<dbReference type="NCBIfam" id="TIGR01891">
    <property type="entry name" value="amidohydrolases"/>
    <property type="match status" value="1"/>
</dbReference>
<dbReference type="PANTHER" id="PTHR11014:SF63">
    <property type="entry name" value="METALLOPEPTIDASE, PUTATIVE (AFU_ORTHOLOGUE AFUA_6G09600)-RELATED"/>
    <property type="match status" value="1"/>
</dbReference>
<dbReference type="RefSeq" id="WP_262069056.1">
    <property type="nucleotide sequence ID" value="NZ_JAMXOC010000010.1"/>
</dbReference>
<dbReference type="PANTHER" id="PTHR11014">
    <property type="entry name" value="PEPTIDASE M20 FAMILY MEMBER"/>
    <property type="match status" value="1"/>
</dbReference>
<dbReference type="Gene3D" id="3.30.70.360">
    <property type="match status" value="1"/>
</dbReference>
<dbReference type="InterPro" id="IPR002933">
    <property type="entry name" value="Peptidase_M20"/>
</dbReference>
<dbReference type="Gene3D" id="3.40.630.10">
    <property type="entry name" value="Zn peptidases"/>
    <property type="match status" value="1"/>
</dbReference>
<dbReference type="Pfam" id="PF07687">
    <property type="entry name" value="M20_dimer"/>
    <property type="match status" value="1"/>
</dbReference>
<dbReference type="SUPFAM" id="SSF55031">
    <property type="entry name" value="Bacterial exopeptidase dimerisation domain"/>
    <property type="match status" value="1"/>
</dbReference>
<proteinExistence type="predicted"/>
<dbReference type="PIRSF" id="PIRSF005962">
    <property type="entry name" value="Pept_M20D_amidohydro"/>
    <property type="match status" value="1"/>
</dbReference>
<keyword evidence="3" id="KW-1185">Reference proteome</keyword>
<evidence type="ECO:0000313" key="3">
    <source>
        <dbReference type="Proteomes" id="UP001523565"/>
    </source>
</evidence>
<sequence length="397" mass="43333">MKYLEEAKAIEEEIIANRRYVHQHAEIGLDLPVTKTFVMEKLKEMGYEPQDCARGVVALVGGKKPGKVFLLRADMDALPIQEEGDHEFKSETGSMHACGHDMHTAMLLGAARILKQHEDEIEGTIKLMFQPAEESLLGAIEMVEAGILENPKVDAAAFVHVFSGMPLASRSVIMPEAGSNFSAADWFEIHVQGKGCHGAMPNTGVDPLNVITHIYQALQSIHAREMPTGASLALTMGQLHGGAVSNVIPDTAFMSGTIRTRDESVRAFVLKRIEEISDGIARTFRAEATVKFPTQCPAMASDPVMVDQVKELLPQILSEDQILDLGEKSGIFKTGSEDFAHVSTRVPAVFLALGAGNSEDGYEYPLHHPKVFFDEGAMPVGTATYVGVAMEWLKKYK</sequence>
<comment type="caution">
    <text evidence="2">The sequence shown here is derived from an EMBL/GenBank/DDBJ whole genome shotgun (WGS) entry which is preliminary data.</text>
</comment>
<dbReference type="Pfam" id="PF01546">
    <property type="entry name" value="Peptidase_M20"/>
    <property type="match status" value="1"/>
</dbReference>